<dbReference type="GO" id="GO:0035344">
    <property type="term" value="P:hypoxanthine transport"/>
    <property type="evidence" value="ECO:0007669"/>
    <property type="project" value="TreeGrafter"/>
</dbReference>
<keyword evidence="7 10" id="KW-1133">Transmembrane helix</keyword>
<organism evidence="12 13">
    <name type="scientific">Channa striata</name>
    <name type="common">Snakehead murrel</name>
    <name type="synonym">Ophicephalus striatus</name>
    <dbReference type="NCBI Taxonomy" id="64152"/>
    <lineage>
        <taxon>Eukaryota</taxon>
        <taxon>Metazoa</taxon>
        <taxon>Chordata</taxon>
        <taxon>Craniata</taxon>
        <taxon>Vertebrata</taxon>
        <taxon>Euteleostomi</taxon>
        <taxon>Actinopterygii</taxon>
        <taxon>Neopterygii</taxon>
        <taxon>Teleostei</taxon>
        <taxon>Neoteleostei</taxon>
        <taxon>Acanthomorphata</taxon>
        <taxon>Anabantaria</taxon>
        <taxon>Anabantiformes</taxon>
        <taxon>Channoidei</taxon>
        <taxon>Channidae</taxon>
        <taxon>Channa</taxon>
    </lineage>
</organism>
<dbReference type="Gene3D" id="1.20.1250.20">
    <property type="entry name" value="MFS general substrate transporter like domains"/>
    <property type="match status" value="1"/>
</dbReference>
<comment type="caution">
    <text evidence="12">The sequence shown here is derived from an EMBL/GenBank/DDBJ whole genome shotgun (WGS) entry which is preliminary data.</text>
</comment>
<dbReference type="CDD" id="cd00070">
    <property type="entry name" value="GLECT"/>
    <property type="match status" value="1"/>
</dbReference>
<accession>A0AA88IN85</accession>
<dbReference type="PANTHER" id="PTHR10332">
    <property type="entry name" value="EQUILIBRATIVE NUCLEOSIDE TRANSPORTER"/>
    <property type="match status" value="1"/>
</dbReference>
<feature type="transmembrane region" description="Helical" evidence="10">
    <location>
        <begin position="121"/>
        <end position="141"/>
    </location>
</feature>
<keyword evidence="5 10" id="KW-0812">Transmembrane</keyword>
<comment type="similarity">
    <text evidence="3">Belongs to the SLC29A/ENT transporter (TC 2.A.57) family.</text>
</comment>
<dbReference type="EMBL" id="JAUPFM010000021">
    <property type="protein sequence ID" value="KAK2817552.1"/>
    <property type="molecule type" value="Genomic_DNA"/>
</dbReference>
<dbReference type="PROSITE" id="PS51304">
    <property type="entry name" value="GALECTIN"/>
    <property type="match status" value="1"/>
</dbReference>
<dbReference type="PRINTS" id="PR01130">
    <property type="entry name" value="DERENTRNSPRT"/>
</dbReference>
<dbReference type="NCBIfam" id="TIGR00939">
    <property type="entry name" value="2a57"/>
    <property type="match status" value="1"/>
</dbReference>
<dbReference type="InterPro" id="IPR013320">
    <property type="entry name" value="ConA-like_dom_sf"/>
</dbReference>
<proteinExistence type="inferred from homology"/>
<protein>
    <recommendedName>
        <fullName evidence="11">Galectin domain-containing protein</fullName>
    </recommendedName>
</protein>
<dbReference type="InterPro" id="IPR002259">
    <property type="entry name" value="Eqnu_transpt"/>
</dbReference>
<dbReference type="FunFam" id="2.60.120.200:FF:000046">
    <property type="entry name" value="Galectin"/>
    <property type="match status" value="1"/>
</dbReference>
<evidence type="ECO:0000256" key="2">
    <source>
        <dbReference type="ARBA" id="ARBA00004554"/>
    </source>
</evidence>
<keyword evidence="8 10" id="KW-0472">Membrane</keyword>
<dbReference type="InterPro" id="IPR034764">
    <property type="entry name" value="ENT1/ENT2"/>
</dbReference>
<evidence type="ECO:0000256" key="6">
    <source>
        <dbReference type="ARBA" id="ARBA00022734"/>
    </source>
</evidence>
<dbReference type="AlphaFoldDB" id="A0AA88IN85"/>
<evidence type="ECO:0000313" key="13">
    <source>
        <dbReference type="Proteomes" id="UP001187415"/>
    </source>
</evidence>
<feature type="transmembrane region" description="Helical" evidence="10">
    <location>
        <begin position="292"/>
        <end position="313"/>
    </location>
</feature>
<dbReference type="PANTHER" id="PTHR10332:SF8">
    <property type="entry name" value="EQUILIBRATIVE NUCLEOSIDE TRANSPORTER 2"/>
    <property type="match status" value="1"/>
</dbReference>
<keyword evidence="6" id="KW-0430">Lectin</keyword>
<feature type="transmembrane region" description="Helical" evidence="10">
    <location>
        <begin position="188"/>
        <end position="206"/>
    </location>
</feature>
<dbReference type="SMART" id="SM00908">
    <property type="entry name" value="Gal-bind_lectin"/>
    <property type="match status" value="1"/>
</dbReference>
<evidence type="ECO:0000256" key="1">
    <source>
        <dbReference type="ARBA" id="ARBA00003397"/>
    </source>
</evidence>
<dbReference type="Pfam" id="PF00337">
    <property type="entry name" value="Gal-bind_lectin"/>
    <property type="match status" value="1"/>
</dbReference>
<sequence length="665" mass="73797">MEYGQLNKRQTRDQPTRRINRMWNEKKQSAPVDSGHRAALIIFVLGLGTLLPWNFFITASQYFNGRLTLSNDTSNGTSGIATQSYNYDSWMALLSQLPQLLFTLLNSFIYQRVKERVRVALSLIVIFLLFSLTAALVQVSMQPDTFFSVTMATIWFINTFSAVLQGSLFGMVGLFPPRYSTLFMSGQGLAGMFAAIAMLFSILSNAEKSSAALGYFITPCVATLVTLLCYLLLPRLEFARFYMSRSQTDSVEMSEDLLGSADKKIQNVKDLEASGKMESQERSSVLAVFKKIWLMALCVTCVFAVTLSVFPVITVRVQTVYKENASWDEVFTCVCCFIVFNAMDLAGRSTPSLVQWPSKQSLLFPVAVLSRVVFVPLLMKCNVTNSKLGVLFSHDCAFVTFMALFSFSNGYLASLCMAYAPQLVRCKDCETAGSLMTFFLVLGLAVANQLKTGCVDSEPSDLLEVYGEGLRQHSDVAGRKTGPAAFLQMNMAETHKVTTQGRKKWSVPQRSATDDSKASVRAPDRKLTVPFRGHIAAGMRPGRKVVVVGVVDPSPDRFYIALTCGCGTDNQPPPDVALELCARFRDRQVLRRACVSGSWGDVEKAVPFFPFIRGQPFKIEIHCEHGRFRVVVDGQQLFDFSHRVTSLSDVDTLWIKGSVSITKLA</sequence>
<evidence type="ECO:0000256" key="7">
    <source>
        <dbReference type="ARBA" id="ARBA00022989"/>
    </source>
</evidence>
<feature type="domain" description="Galectin" evidence="11">
    <location>
        <begin position="531"/>
        <end position="665"/>
    </location>
</feature>
<dbReference type="GO" id="GO:0015213">
    <property type="term" value="F:uridine transmembrane transporter activity"/>
    <property type="evidence" value="ECO:0007669"/>
    <property type="project" value="UniProtKB-ARBA"/>
</dbReference>
<feature type="transmembrane region" description="Helical" evidence="10">
    <location>
        <begin position="212"/>
        <end position="233"/>
    </location>
</feature>
<evidence type="ECO:0000313" key="12">
    <source>
        <dbReference type="EMBL" id="KAK2817552.1"/>
    </source>
</evidence>
<dbReference type="SUPFAM" id="SSF103473">
    <property type="entry name" value="MFS general substrate transporter"/>
    <property type="match status" value="1"/>
</dbReference>
<evidence type="ECO:0000256" key="10">
    <source>
        <dbReference type="SAM" id="Phobius"/>
    </source>
</evidence>
<dbReference type="GO" id="GO:0030246">
    <property type="term" value="F:carbohydrate binding"/>
    <property type="evidence" value="ECO:0007669"/>
    <property type="project" value="UniProtKB-KW"/>
</dbReference>
<feature type="transmembrane region" description="Helical" evidence="10">
    <location>
        <begin position="38"/>
        <end position="57"/>
    </location>
</feature>
<evidence type="ECO:0000256" key="4">
    <source>
        <dbReference type="ARBA" id="ARBA00022448"/>
    </source>
</evidence>
<dbReference type="InterPro" id="IPR036259">
    <property type="entry name" value="MFS_trans_sf"/>
</dbReference>
<comment type="function">
    <text evidence="1">Does not bind lactose, and may not bind carbohydrates.</text>
</comment>
<dbReference type="GO" id="GO:0015854">
    <property type="term" value="P:guanine transport"/>
    <property type="evidence" value="ECO:0007669"/>
    <property type="project" value="TreeGrafter"/>
</dbReference>
<comment type="subcellular location">
    <subcellularLocation>
        <location evidence="2">Basolateral cell membrane</location>
        <topology evidence="2">Multi-pass membrane protein</topology>
    </subcellularLocation>
</comment>
<dbReference type="Proteomes" id="UP001187415">
    <property type="component" value="Unassembled WGS sequence"/>
</dbReference>
<dbReference type="GO" id="GO:0035364">
    <property type="term" value="P:thymine transport"/>
    <property type="evidence" value="ECO:0007669"/>
    <property type="project" value="TreeGrafter"/>
</dbReference>
<feature type="region of interest" description="Disordered" evidence="9">
    <location>
        <begin position="498"/>
        <end position="519"/>
    </location>
</feature>
<dbReference type="GO" id="GO:0016323">
    <property type="term" value="C:basolateral plasma membrane"/>
    <property type="evidence" value="ECO:0007669"/>
    <property type="project" value="UniProtKB-SubCell"/>
</dbReference>
<evidence type="ECO:0000256" key="9">
    <source>
        <dbReference type="SAM" id="MobiDB-lite"/>
    </source>
</evidence>
<keyword evidence="13" id="KW-1185">Reference proteome</keyword>
<feature type="transmembrane region" description="Helical" evidence="10">
    <location>
        <begin position="153"/>
        <end position="176"/>
    </location>
</feature>
<dbReference type="InterPro" id="IPR001079">
    <property type="entry name" value="Galectin_CRD"/>
</dbReference>
<evidence type="ECO:0000256" key="8">
    <source>
        <dbReference type="ARBA" id="ARBA00023136"/>
    </source>
</evidence>
<dbReference type="Gene3D" id="2.60.120.200">
    <property type="match status" value="1"/>
</dbReference>
<keyword evidence="4" id="KW-0813">Transport</keyword>
<dbReference type="Pfam" id="PF01733">
    <property type="entry name" value="Nucleoside_tran"/>
    <property type="match status" value="1"/>
</dbReference>
<dbReference type="SUPFAM" id="SSF49899">
    <property type="entry name" value="Concanavalin A-like lectins/glucanases"/>
    <property type="match status" value="1"/>
</dbReference>
<gene>
    <name evidence="12" type="ORF">Q5P01_025743</name>
</gene>
<evidence type="ECO:0000256" key="5">
    <source>
        <dbReference type="ARBA" id="ARBA00022692"/>
    </source>
</evidence>
<reference evidence="12" key="1">
    <citation type="submission" date="2023-07" db="EMBL/GenBank/DDBJ databases">
        <title>Chromosome-level Genome Assembly of Striped Snakehead (Channa striata).</title>
        <authorList>
            <person name="Liu H."/>
        </authorList>
    </citation>
    <scope>NUCLEOTIDE SEQUENCE</scope>
    <source>
        <strain evidence="12">Gz</strain>
        <tissue evidence="12">Muscle</tissue>
    </source>
</reference>
<evidence type="ECO:0000256" key="3">
    <source>
        <dbReference type="ARBA" id="ARBA00007965"/>
    </source>
</evidence>
<evidence type="ECO:0000259" key="11">
    <source>
        <dbReference type="PROSITE" id="PS51304"/>
    </source>
</evidence>
<dbReference type="SMART" id="SM00276">
    <property type="entry name" value="GLECT"/>
    <property type="match status" value="1"/>
</dbReference>
<dbReference type="GO" id="GO:0015853">
    <property type="term" value="P:adenine transport"/>
    <property type="evidence" value="ECO:0007669"/>
    <property type="project" value="TreeGrafter"/>
</dbReference>
<name>A0AA88IN85_CHASR</name>